<keyword evidence="6 7" id="KW-0472">Membrane</keyword>
<feature type="transmembrane region" description="Helical" evidence="9">
    <location>
        <begin position="367"/>
        <end position="385"/>
    </location>
</feature>
<feature type="transmembrane region" description="Helical" evidence="9">
    <location>
        <begin position="441"/>
        <end position="463"/>
    </location>
</feature>
<dbReference type="EMBL" id="JACHDO010000001">
    <property type="protein sequence ID" value="MBB5490018.1"/>
    <property type="molecule type" value="Genomic_DNA"/>
</dbReference>
<accession>A0A840WIW9</accession>
<sequence length="487" mass="50742">MRSTNPGHTASRGVDRPGSIETRGIDQVPAEERHGSPRELFVVWAAPNVSYLSIIVGAALVLMGLSLIEALLVIVVGNLFWLLTGFIGVSGTASGTTGSVISRAMYGVRGNKVLVAISGWLIAALYLGLNWAAASVAGFGLTRYLGLPETAPVEVGVVCVIAAATILVSVYGHATIVRLYSVLTILLLAVFAVLTVLILANADFAYVPAEPLTGWGRWMVLTIAFTIVASTSFSYVNSPDLARYLPRDSSRVGITLWSAAGGFVPSVVFTAAGALAATGLDMSDPQGALESIMPGWFVPVFVIAVVLNTIANNGVTAYSAGLAMQSVGVPLPRVPAVLVIGLMGTALAVAAVSVVDFMDAVNMMLELVVVLTVPFMTVFATDVVMRRNRYLGEQLHDQGRGGPFWYRGGVNPAGAAATAVGVVASALCVSTEIWAGPVSEALHGLNLAVPVGLVVSAALYWLLSRGSRSARAEQISETPVSSMEASR</sequence>
<reference evidence="10 11" key="1">
    <citation type="submission" date="2020-08" db="EMBL/GenBank/DDBJ databases">
        <title>Sequencing the genomes of 1000 actinobacteria strains.</title>
        <authorList>
            <person name="Klenk H.-P."/>
        </authorList>
    </citation>
    <scope>NUCLEOTIDE SEQUENCE [LARGE SCALE GENOMIC DNA]</scope>
    <source>
        <strain evidence="10 11">DSM 44598</strain>
    </source>
</reference>
<evidence type="ECO:0000256" key="5">
    <source>
        <dbReference type="ARBA" id="ARBA00022989"/>
    </source>
</evidence>
<dbReference type="GO" id="GO:0005886">
    <property type="term" value="C:plasma membrane"/>
    <property type="evidence" value="ECO:0007669"/>
    <property type="project" value="TreeGrafter"/>
</dbReference>
<evidence type="ECO:0000256" key="8">
    <source>
        <dbReference type="SAM" id="MobiDB-lite"/>
    </source>
</evidence>
<feature type="transmembrane region" description="Helical" evidence="9">
    <location>
        <begin position="256"/>
        <end position="276"/>
    </location>
</feature>
<comment type="subcellular location">
    <subcellularLocation>
        <location evidence="1">Membrane</location>
        <topology evidence="1">Multi-pass membrane protein</topology>
    </subcellularLocation>
</comment>
<feature type="transmembrane region" description="Helical" evidence="9">
    <location>
        <begin position="296"/>
        <end position="315"/>
    </location>
</feature>
<feature type="transmembrane region" description="Helical" evidence="9">
    <location>
        <begin position="215"/>
        <end position="236"/>
    </location>
</feature>
<feature type="transmembrane region" description="Helical" evidence="9">
    <location>
        <begin position="413"/>
        <end position="435"/>
    </location>
</feature>
<dbReference type="PANTHER" id="PTHR31806:SF1">
    <property type="entry name" value="PURINE-CYTOSINE PERMEASE FCY2-RELATED"/>
    <property type="match status" value="1"/>
</dbReference>
<dbReference type="PIRSF" id="PIRSF002744">
    <property type="entry name" value="Pur-cyt_permease"/>
    <property type="match status" value="1"/>
</dbReference>
<dbReference type="GO" id="GO:0022857">
    <property type="term" value="F:transmembrane transporter activity"/>
    <property type="evidence" value="ECO:0007669"/>
    <property type="project" value="InterPro"/>
</dbReference>
<dbReference type="PANTHER" id="PTHR31806">
    <property type="entry name" value="PURINE-CYTOSINE PERMEASE FCY2-RELATED"/>
    <property type="match status" value="1"/>
</dbReference>
<protein>
    <submittedName>
        <fullName evidence="10">Purine-cytosine permease-like protein</fullName>
    </submittedName>
</protein>
<dbReference type="Pfam" id="PF02133">
    <property type="entry name" value="Transp_cyt_pur"/>
    <property type="match status" value="1"/>
</dbReference>
<feature type="transmembrane region" description="Helical" evidence="9">
    <location>
        <begin position="51"/>
        <end position="74"/>
    </location>
</feature>
<dbReference type="InterPro" id="IPR026030">
    <property type="entry name" value="Pur-cyt_permease_Fcy2/21/22"/>
</dbReference>
<evidence type="ECO:0000313" key="11">
    <source>
        <dbReference type="Proteomes" id="UP000579647"/>
    </source>
</evidence>
<evidence type="ECO:0000256" key="2">
    <source>
        <dbReference type="ARBA" id="ARBA00008974"/>
    </source>
</evidence>
<evidence type="ECO:0000256" key="3">
    <source>
        <dbReference type="ARBA" id="ARBA00022448"/>
    </source>
</evidence>
<evidence type="ECO:0000256" key="4">
    <source>
        <dbReference type="ARBA" id="ARBA00022692"/>
    </source>
</evidence>
<comment type="caution">
    <text evidence="10">The sequence shown here is derived from an EMBL/GenBank/DDBJ whole genome shotgun (WGS) entry which is preliminary data.</text>
</comment>
<feature type="transmembrane region" description="Helical" evidence="9">
    <location>
        <begin position="336"/>
        <end position="355"/>
    </location>
</feature>
<evidence type="ECO:0000256" key="9">
    <source>
        <dbReference type="SAM" id="Phobius"/>
    </source>
</evidence>
<comment type="similarity">
    <text evidence="2 7">Belongs to the purine-cytosine permease (2.A.39) family.</text>
</comment>
<keyword evidence="3 7" id="KW-0813">Transport</keyword>
<feature type="region of interest" description="Disordered" evidence="8">
    <location>
        <begin position="1"/>
        <end position="21"/>
    </location>
</feature>
<feature type="transmembrane region" description="Helical" evidence="9">
    <location>
        <begin position="113"/>
        <end position="133"/>
    </location>
</feature>
<evidence type="ECO:0000256" key="6">
    <source>
        <dbReference type="ARBA" id="ARBA00023136"/>
    </source>
</evidence>
<dbReference type="InterPro" id="IPR001248">
    <property type="entry name" value="Pur-cyt_permease"/>
</dbReference>
<keyword evidence="4 9" id="KW-0812">Transmembrane</keyword>
<dbReference type="AlphaFoldDB" id="A0A840WIW9"/>
<evidence type="ECO:0000313" key="10">
    <source>
        <dbReference type="EMBL" id="MBB5490018.1"/>
    </source>
</evidence>
<gene>
    <name evidence="10" type="ORF">HNR07_001155</name>
</gene>
<feature type="transmembrane region" description="Helical" evidence="9">
    <location>
        <begin position="179"/>
        <end position="200"/>
    </location>
</feature>
<organism evidence="10 11">
    <name type="scientific">Nocardiopsis metallicus</name>
    <dbReference type="NCBI Taxonomy" id="179819"/>
    <lineage>
        <taxon>Bacteria</taxon>
        <taxon>Bacillati</taxon>
        <taxon>Actinomycetota</taxon>
        <taxon>Actinomycetes</taxon>
        <taxon>Streptosporangiales</taxon>
        <taxon>Nocardiopsidaceae</taxon>
        <taxon>Nocardiopsis</taxon>
    </lineage>
</organism>
<evidence type="ECO:0000256" key="1">
    <source>
        <dbReference type="ARBA" id="ARBA00004141"/>
    </source>
</evidence>
<dbReference type="Gene3D" id="1.10.4160.10">
    <property type="entry name" value="Hydantoin permease"/>
    <property type="match status" value="1"/>
</dbReference>
<dbReference type="RefSeq" id="WP_184362821.1">
    <property type="nucleotide sequence ID" value="NZ_BAAAKM010000103.1"/>
</dbReference>
<proteinExistence type="inferred from homology"/>
<dbReference type="Proteomes" id="UP000579647">
    <property type="component" value="Unassembled WGS sequence"/>
</dbReference>
<feature type="transmembrane region" description="Helical" evidence="9">
    <location>
        <begin position="153"/>
        <end position="172"/>
    </location>
</feature>
<keyword evidence="5 9" id="KW-1133">Transmembrane helix</keyword>
<name>A0A840WIW9_9ACTN</name>
<evidence type="ECO:0000256" key="7">
    <source>
        <dbReference type="PIRNR" id="PIRNR002744"/>
    </source>
</evidence>
<keyword evidence="11" id="KW-1185">Reference proteome</keyword>